<feature type="region of interest" description="Disordered" evidence="1">
    <location>
        <begin position="380"/>
        <end position="400"/>
    </location>
</feature>
<dbReference type="AlphaFoldDB" id="A0A0N4YQ00"/>
<reference evidence="3 4" key="2">
    <citation type="submission" date="2018-11" db="EMBL/GenBank/DDBJ databases">
        <authorList>
            <consortium name="Pathogen Informatics"/>
        </authorList>
    </citation>
    <scope>NUCLEOTIDE SEQUENCE [LARGE SCALE GENOMIC DNA]</scope>
</reference>
<dbReference type="EMBL" id="UYSL01024082">
    <property type="protein sequence ID" value="VDL83051.1"/>
    <property type="molecule type" value="Genomic_DNA"/>
</dbReference>
<evidence type="ECO:0000313" key="3">
    <source>
        <dbReference type="EMBL" id="VDL83051.1"/>
    </source>
</evidence>
<gene>
    <name evidence="3" type="ORF">NBR_LOCUS19322</name>
</gene>
<dbReference type="GO" id="GO:0030041">
    <property type="term" value="P:actin filament polymerization"/>
    <property type="evidence" value="ECO:0007669"/>
    <property type="project" value="TreeGrafter"/>
</dbReference>
<name>A0A0N4YQ00_NIPBR</name>
<dbReference type="Proteomes" id="UP000271162">
    <property type="component" value="Unassembled WGS sequence"/>
</dbReference>
<feature type="compositionally biased region" description="Polar residues" evidence="1">
    <location>
        <begin position="82"/>
        <end position="98"/>
    </location>
</feature>
<dbReference type="WBParaSite" id="NBR_0001932101-mRNA-1">
    <property type="protein sequence ID" value="NBR_0001932101-mRNA-1"/>
    <property type="gene ID" value="NBR_0001932101"/>
</dbReference>
<feature type="compositionally biased region" description="Pro residues" evidence="1">
    <location>
        <begin position="451"/>
        <end position="469"/>
    </location>
</feature>
<dbReference type="STRING" id="27835.A0A0N4YQ00"/>
<feature type="compositionally biased region" description="Polar residues" evidence="1">
    <location>
        <begin position="183"/>
        <end position="192"/>
    </location>
</feature>
<organism evidence="5">
    <name type="scientific">Nippostrongylus brasiliensis</name>
    <name type="common">Rat hookworm</name>
    <dbReference type="NCBI Taxonomy" id="27835"/>
    <lineage>
        <taxon>Eukaryota</taxon>
        <taxon>Metazoa</taxon>
        <taxon>Ecdysozoa</taxon>
        <taxon>Nematoda</taxon>
        <taxon>Chromadorea</taxon>
        <taxon>Rhabditida</taxon>
        <taxon>Rhabditina</taxon>
        <taxon>Rhabditomorpha</taxon>
        <taxon>Strongyloidea</taxon>
        <taxon>Heligmosomidae</taxon>
        <taxon>Nippostrongylus</taxon>
    </lineage>
</organism>
<feature type="region of interest" description="Disordered" evidence="1">
    <location>
        <begin position="451"/>
        <end position="472"/>
    </location>
</feature>
<dbReference type="GO" id="GO:0005884">
    <property type="term" value="C:actin filament"/>
    <property type="evidence" value="ECO:0007669"/>
    <property type="project" value="TreeGrafter"/>
</dbReference>
<evidence type="ECO:0000313" key="4">
    <source>
        <dbReference type="Proteomes" id="UP000271162"/>
    </source>
</evidence>
<dbReference type="InterPro" id="IPR051412">
    <property type="entry name" value="Formin_Homology_Diaphanous_sf"/>
</dbReference>
<proteinExistence type="predicted"/>
<feature type="compositionally biased region" description="Pro residues" evidence="1">
    <location>
        <begin position="111"/>
        <end position="125"/>
    </location>
</feature>
<dbReference type="PANTHER" id="PTHR45691:SF1">
    <property type="entry name" value="FH2 DOMAIN-CONTAINING PROTEIN 1-RELATED"/>
    <property type="match status" value="1"/>
</dbReference>
<accession>A0A0N4YQ00</accession>
<protein>
    <submittedName>
        <fullName evidence="5">Extensin-like</fullName>
    </submittedName>
</protein>
<keyword evidence="2" id="KW-0812">Transmembrane</keyword>
<feature type="region of interest" description="Disordered" evidence="1">
    <location>
        <begin position="37"/>
        <end position="155"/>
    </location>
</feature>
<reference evidence="5" key="1">
    <citation type="submission" date="2017-02" db="UniProtKB">
        <authorList>
            <consortium name="WormBaseParasite"/>
        </authorList>
    </citation>
    <scope>IDENTIFICATION</scope>
</reference>
<feature type="transmembrane region" description="Helical" evidence="2">
    <location>
        <begin position="15"/>
        <end position="35"/>
    </location>
</feature>
<evidence type="ECO:0000256" key="1">
    <source>
        <dbReference type="SAM" id="MobiDB-lite"/>
    </source>
</evidence>
<sequence>MGLTAVKNNYEQCSMLFLISSLALVAALAAQGIYVHPGQYQSSPPPSNSGPYVPTRSEITPPPKNPPKTEATKPLPTRYVPQETTRQPKPPGSSQNPPNFVEYDVPQNTGLPPPSGEFTLPPPYGNPQNDAQNPGRTALPPGGGQGWDGTCVCQPPNDVPRITPGIVDEGTKFTRAYEAPTTVPANQYPSTAPRNSPQNPPAYPPTNPPESIDSCADALDNMVKDKKNKKNGDLYKFVFILTIPTLTLLFSFIESIDSCADALDNMVKDKKNKKNGDLYKKASKALKKLRRLTFDRSSLQQLSGNVKRLRNATVVYNNKCKPTSSDIKNYKGLEQDLDSDNDDEWISPKNPKRVAKVQSIIDAACQCIEAYCGAQNYGPPSTPPPSYNPPPPPYKSPPPPSYNPPPPVYNPPPPVYNPPPPVYNPPPPVYNPPPPVYNPPPPVYNPPPPTYRPPPPTYKPPPPSYPSPPDSIDACADALDDMVKDRRNRKNQDIFKKASKALRRLRNLNFNKDALQQLSGNVKRLRNAALDDDNDNHGWSKRRNTKRIAKVKSILDAACECIEDYCGIN</sequence>
<dbReference type="PANTHER" id="PTHR45691">
    <property type="entry name" value="PROTEIN DIAPHANOUS"/>
    <property type="match status" value="1"/>
</dbReference>
<keyword evidence="4" id="KW-1185">Reference proteome</keyword>
<evidence type="ECO:0000256" key="2">
    <source>
        <dbReference type="SAM" id="Phobius"/>
    </source>
</evidence>
<feature type="compositionally biased region" description="Pro residues" evidence="1">
    <location>
        <begin position="198"/>
        <end position="208"/>
    </location>
</feature>
<feature type="region of interest" description="Disordered" evidence="1">
    <location>
        <begin position="177"/>
        <end position="212"/>
    </location>
</feature>
<feature type="compositionally biased region" description="Polar residues" evidence="1">
    <location>
        <begin position="126"/>
        <end position="135"/>
    </location>
</feature>
<keyword evidence="2" id="KW-1133">Transmembrane helix</keyword>
<keyword evidence="2" id="KW-0472">Membrane</keyword>
<evidence type="ECO:0000313" key="5">
    <source>
        <dbReference type="WBParaSite" id="NBR_0001932101-mRNA-1"/>
    </source>
</evidence>